<dbReference type="InterPro" id="IPR001031">
    <property type="entry name" value="Thioesterase"/>
</dbReference>
<proteinExistence type="inferred from homology"/>
<dbReference type="SMART" id="SM00824">
    <property type="entry name" value="PKS_TE"/>
    <property type="match status" value="1"/>
</dbReference>
<evidence type="ECO:0000256" key="1">
    <source>
        <dbReference type="ARBA" id="ARBA00007169"/>
    </source>
</evidence>
<dbReference type="Proteomes" id="UP001589813">
    <property type="component" value="Unassembled WGS sequence"/>
</dbReference>
<sequence length="258" mass="28700">MSLLVASSSILRALRCSDPTAPAVVAFHYAGGNSRIFAPWLPELPASVNLLTVQLPGRDERRHEPLPQDLRQLARECAGALQVYPGELLLFGHSMGALLAYETALQLQALGKPVRHLLLSARPAPQLPVRSRRSHLTNDMLIDELRRLGGTPQELLQNPQLLALVLPVLRADYAMLENYHFQPHPAARQLSATLLAGRQDRLVSPFEITAWRQVLANDTTLRQFDGDHFYLHNQVSALCQLCAELLQPLTVNVREELA</sequence>
<dbReference type="EMBL" id="JBHLXP010000001">
    <property type="protein sequence ID" value="MFC0047526.1"/>
    <property type="molecule type" value="Genomic_DNA"/>
</dbReference>
<dbReference type="PANTHER" id="PTHR11487:SF0">
    <property type="entry name" value="S-ACYL FATTY ACID SYNTHASE THIOESTERASE, MEDIUM CHAIN"/>
    <property type="match status" value="1"/>
</dbReference>
<evidence type="ECO:0000313" key="5">
    <source>
        <dbReference type="Proteomes" id="UP001589813"/>
    </source>
</evidence>
<evidence type="ECO:0000259" key="3">
    <source>
        <dbReference type="SMART" id="SM00824"/>
    </source>
</evidence>
<dbReference type="RefSeq" id="WP_377240899.1">
    <property type="nucleotide sequence ID" value="NZ_JBHLXP010000001.1"/>
</dbReference>
<comment type="similarity">
    <text evidence="1">Belongs to the thioesterase family.</text>
</comment>
<dbReference type="InterPro" id="IPR020802">
    <property type="entry name" value="TesA-like"/>
</dbReference>
<protein>
    <submittedName>
        <fullName evidence="4">Thioesterase II family protein</fullName>
    </submittedName>
</protein>
<keyword evidence="5" id="KW-1185">Reference proteome</keyword>
<dbReference type="InterPro" id="IPR029058">
    <property type="entry name" value="AB_hydrolase_fold"/>
</dbReference>
<dbReference type="SUPFAM" id="SSF53474">
    <property type="entry name" value="alpha/beta-Hydrolases"/>
    <property type="match status" value="1"/>
</dbReference>
<dbReference type="Gene3D" id="3.40.50.1820">
    <property type="entry name" value="alpha/beta hydrolase"/>
    <property type="match status" value="1"/>
</dbReference>
<dbReference type="InterPro" id="IPR012223">
    <property type="entry name" value="TEII"/>
</dbReference>
<feature type="domain" description="Thioesterase TesA-like" evidence="3">
    <location>
        <begin position="25"/>
        <end position="246"/>
    </location>
</feature>
<accession>A0ABV6B9J5</accession>
<name>A0ABV6B9J5_9GAMM</name>
<comment type="caution">
    <text evidence="4">The sequence shown here is derived from an EMBL/GenBank/DDBJ whole genome shotgun (WGS) entry which is preliminary data.</text>
</comment>
<keyword evidence="2" id="KW-0378">Hydrolase</keyword>
<evidence type="ECO:0000256" key="2">
    <source>
        <dbReference type="ARBA" id="ARBA00022801"/>
    </source>
</evidence>
<organism evidence="4 5">
    <name type="scientific">Rheinheimera tilapiae</name>
    <dbReference type="NCBI Taxonomy" id="875043"/>
    <lineage>
        <taxon>Bacteria</taxon>
        <taxon>Pseudomonadati</taxon>
        <taxon>Pseudomonadota</taxon>
        <taxon>Gammaproteobacteria</taxon>
        <taxon>Chromatiales</taxon>
        <taxon>Chromatiaceae</taxon>
        <taxon>Rheinheimera</taxon>
    </lineage>
</organism>
<dbReference type="PANTHER" id="PTHR11487">
    <property type="entry name" value="THIOESTERASE"/>
    <property type="match status" value="1"/>
</dbReference>
<dbReference type="Pfam" id="PF00975">
    <property type="entry name" value="Thioesterase"/>
    <property type="match status" value="1"/>
</dbReference>
<evidence type="ECO:0000313" key="4">
    <source>
        <dbReference type="EMBL" id="MFC0047526.1"/>
    </source>
</evidence>
<reference evidence="4 5" key="1">
    <citation type="submission" date="2024-09" db="EMBL/GenBank/DDBJ databases">
        <authorList>
            <person name="Sun Q."/>
            <person name="Mori K."/>
        </authorList>
    </citation>
    <scope>NUCLEOTIDE SEQUENCE [LARGE SCALE GENOMIC DNA]</scope>
    <source>
        <strain evidence="4 5">KCTC 23315</strain>
    </source>
</reference>
<gene>
    <name evidence="4" type="ORF">ACFFJP_04360</name>
</gene>